<reference evidence="1 2" key="1">
    <citation type="journal article" date="2018" name="Nat. Ecol. Evol.">
        <title>Shark genomes provide insights into elasmobranch evolution and the origin of vertebrates.</title>
        <authorList>
            <person name="Hara Y"/>
            <person name="Yamaguchi K"/>
            <person name="Onimaru K"/>
            <person name="Kadota M"/>
            <person name="Koyanagi M"/>
            <person name="Keeley SD"/>
            <person name="Tatsumi K"/>
            <person name="Tanaka K"/>
            <person name="Motone F"/>
            <person name="Kageyama Y"/>
            <person name="Nozu R"/>
            <person name="Adachi N"/>
            <person name="Nishimura O"/>
            <person name="Nakagawa R"/>
            <person name="Tanegashima C"/>
            <person name="Kiyatake I"/>
            <person name="Matsumoto R"/>
            <person name="Murakumo K"/>
            <person name="Nishida K"/>
            <person name="Terakita A"/>
            <person name="Kuratani S"/>
            <person name="Sato K"/>
            <person name="Hyodo S Kuraku.S."/>
        </authorList>
    </citation>
    <scope>NUCLEOTIDE SEQUENCE [LARGE SCALE GENOMIC DNA]</scope>
</reference>
<comment type="caution">
    <text evidence="1">The sequence shown here is derived from an EMBL/GenBank/DDBJ whole genome shotgun (WGS) entry which is preliminary data.</text>
</comment>
<name>A0A401T4F7_CHIPU</name>
<evidence type="ECO:0000313" key="1">
    <source>
        <dbReference type="EMBL" id="GCC37490.1"/>
    </source>
</evidence>
<keyword evidence="2" id="KW-1185">Reference proteome</keyword>
<organism evidence="1 2">
    <name type="scientific">Chiloscyllium punctatum</name>
    <name type="common">Brownbanded bambooshark</name>
    <name type="synonym">Hemiscyllium punctatum</name>
    <dbReference type="NCBI Taxonomy" id="137246"/>
    <lineage>
        <taxon>Eukaryota</taxon>
        <taxon>Metazoa</taxon>
        <taxon>Chordata</taxon>
        <taxon>Craniata</taxon>
        <taxon>Vertebrata</taxon>
        <taxon>Chondrichthyes</taxon>
        <taxon>Elasmobranchii</taxon>
        <taxon>Galeomorphii</taxon>
        <taxon>Galeoidea</taxon>
        <taxon>Orectolobiformes</taxon>
        <taxon>Hemiscylliidae</taxon>
        <taxon>Chiloscyllium</taxon>
    </lineage>
</organism>
<dbReference type="AlphaFoldDB" id="A0A401T4F7"/>
<gene>
    <name evidence="1" type="ORF">chiPu_0015994</name>
</gene>
<dbReference type="Proteomes" id="UP000287033">
    <property type="component" value="Unassembled WGS sequence"/>
</dbReference>
<dbReference type="EMBL" id="BEZZ01001008">
    <property type="protein sequence ID" value="GCC37490.1"/>
    <property type="molecule type" value="Genomic_DNA"/>
</dbReference>
<protein>
    <submittedName>
        <fullName evidence="1">Uncharacterized protein</fullName>
    </submittedName>
</protein>
<proteinExistence type="predicted"/>
<accession>A0A401T4F7</accession>
<evidence type="ECO:0000313" key="2">
    <source>
        <dbReference type="Proteomes" id="UP000287033"/>
    </source>
</evidence>
<sequence length="90" mass="10293">MTGGSRICKISHSFLCIFPSASFLFPSTKLSLFKNSAQFFDEEPRHLDEIISDKDEDIDSGSQFASHPVDNGFTLYRDTNSQRREQSYCF</sequence>